<dbReference type="InterPro" id="IPR056924">
    <property type="entry name" value="SH3_Tf2-1"/>
</dbReference>
<feature type="compositionally biased region" description="Polar residues" evidence="2">
    <location>
        <begin position="1322"/>
        <end position="1332"/>
    </location>
</feature>
<keyword evidence="5" id="KW-0808">Transferase</keyword>
<feature type="coiled-coil region" evidence="1">
    <location>
        <begin position="287"/>
        <end position="314"/>
    </location>
</feature>
<feature type="region of interest" description="Disordered" evidence="2">
    <location>
        <begin position="1235"/>
        <end position="1389"/>
    </location>
</feature>
<protein>
    <submittedName>
        <fullName evidence="5">RNA-dependent RNA polymerase 6</fullName>
    </submittedName>
</protein>
<proteinExistence type="predicted"/>
<feature type="domain" description="RDRP core" evidence="3">
    <location>
        <begin position="906"/>
        <end position="984"/>
    </location>
</feature>
<dbReference type="InterPro" id="IPR057596">
    <property type="entry name" value="RDRP_core"/>
</dbReference>
<feature type="region of interest" description="Disordered" evidence="2">
    <location>
        <begin position="426"/>
        <end position="455"/>
    </location>
</feature>
<evidence type="ECO:0000313" key="5">
    <source>
        <dbReference type="EMBL" id="GEU38967.1"/>
    </source>
</evidence>
<feature type="coiled-coil region" evidence="1">
    <location>
        <begin position="1467"/>
        <end position="1494"/>
    </location>
</feature>
<organism evidence="5">
    <name type="scientific">Tanacetum cinerariifolium</name>
    <name type="common">Dalmatian daisy</name>
    <name type="synonym">Chrysanthemum cinerariifolium</name>
    <dbReference type="NCBI Taxonomy" id="118510"/>
    <lineage>
        <taxon>Eukaryota</taxon>
        <taxon>Viridiplantae</taxon>
        <taxon>Streptophyta</taxon>
        <taxon>Embryophyta</taxon>
        <taxon>Tracheophyta</taxon>
        <taxon>Spermatophyta</taxon>
        <taxon>Magnoliopsida</taxon>
        <taxon>eudicotyledons</taxon>
        <taxon>Gunneridae</taxon>
        <taxon>Pentapetalae</taxon>
        <taxon>asterids</taxon>
        <taxon>campanulids</taxon>
        <taxon>Asterales</taxon>
        <taxon>Asteraceae</taxon>
        <taxon>Asteroideae</taxon>
        <taxon>Anthemideae</taxon>
        <taxon>Anthemidinae</taxon>
        <taxon>Tanacetum</taxon>
    </lineage>
</organism>
<gene>
    <name evidence="5" type="ORF">Tci_010945</name>
</gene>
<dbReference type="Pfam" id="PF05183">
    <property type="entry name" value="RdRP"/>
    <property type="match status" value="2"/>
</dbReference>
<keyword evidence="5" id="KW-0548">Nucleotidyltransferase</keyword>
<dbReference type="PANTHER" id="PTHR46148">
    <property type="entry name" value="CHROMO DOMAIN-CONTAINING PROTEIN"/>
    <property type="match status" value="1"/>
</dbReference>
<feature type="region of interest" description="Disordered" evidence="2">
    <location>
        <begin position="67"/>
        <end position="90"/>
    </location>
</feature>
<evidence type="ECO:0000256" key="1">
    <source>
        <dbReference type="SAM" id="Coils"/>
    </source>
</evidence>
<dbReference type="GO" id="GO:0003968">
    <property type="term" value="F:RNA-directed RNA polymerase activity"/>
    <property type="evidence" value="ECO:0007669"/>
    <property type="project" value="UniProtKB-KW"/>
</dbReference>
<sequence>MANLEYYAKHNMVTYLEKTDGNTEFHEMVDFLTRSFIHCALTISPDVCTSFIKQFWNFATSKTLNNGTGGLRKDKTMEHTPNDSPLSGRQSFRGDGGELTLQDLLVTCTKLSKQGRKKAKTRLNIEEGDFNKLDDLVDEGVDYDVNDGRSTDKIEVLNAEAEGVSAAGETLSAATLAVSTANVQESSISTAGIVSTAGPSNTYVACPSNQEDVQDLFDDETRITDILVNIANARPRPVLITDPEQEQRRATPIVQPTIDPKDKGKGKMVEPEPTKELKNKDFDVAQIARDEEVARQLEAQLKQIQAKMDASEELAARPQMKEREMYTVEERSRLLAEYFENKKKQLAAERSATIRNMPPTKTQLRSLMMTYLKNMDMFTHSQLNKRSFKYIQALYLKEQALIADFVPIGSEEDERRIRDMNMKAKGESNYKCGDSTKKRKAGSRMKRMSKRQKTDADLEEEDQLKIFLNIIPDEEGEVDYAVLDKSSQLTMFHNKELAILEQTATGKEISNPLMADSLPKTIWLSIHHVIAMKNWLFRGKRQPIKKHQIRLWLFKEDYEVPLKLVLELLEKEKIKSVIYTDYKSLQHIFDQKELNMHQKRWIKLFSDYDCEICYHPGKANVMANALSRKERVKPKRVQAMSITIQCSIMDKLLAAQYEASKEENALTKMLCGLDQQMEKKEEEAEIGESSLIGPELVQETTDKVVLIKENLKAARDHQKSYVDNRHKQLEYEVGDRVLLKVSPWKGVICFGTKGKLALRYVGPFEILERIGPVAYWLRLLEELSSVHDTFHVSNLKKYLANANLHVPLDEIKIDKTLRFVEEPVEIMDLESIKFRDEISLRKEDCDARDLNSCELLGYSLFGMSSVVDWDRMKSFGKSETTLLEMKAVDMGAIIKDFLDSWYHLDIRAQGNSKKPLRFSDGIGKMSPELAFEVTNKLQLTDVQPCANQIRYAGCKGVVVWWPDKKWDSVKLSLRPSMNKFESEYTLKMVTNLDQMLVDTDVAFDVITSSSAESGNTASIMLVAGFKPQIEPHLRGMLNSIQAAQLKDLYEKAWIFVHDGRQAAFCCKTRCILLGGLLRFASRLATFCFKTSCVLLKDSLRFALKLVAFCFKTHCVLLQSSLRFASKLHCVLSTFEDLICDLVEGISGKIFLRLVWGCDRLVSRAKVIENQVIAILVISVSLDSSEDNVGTLAGRVILFGTIPTTIPDTTPVITPPTTQTDITVILTKTTIIVPTIPPSPDYTPASPDYSPASKIESDPSEDPSLDHIPPLPAVLLLLSSDDDTTNSDTPDTPPSPTHGTPFTEITASTQRSPQLAVRHYVDHSSSGSFSPDNSARDSSPDSSLEASPDFHSDASSDSSSRHSLSDHSSLDLPSTSTGPSRKRRRSPVTSVPVLPLVSGALSHVRADLIPSPKRVKDSGYLVDVEVGPRETKIERVTHHAMPKNIPEPAQEGAVEVIEGVQREQGHRIVGVESAVTDLTERVAELERDNRRLRGTVSVESHRVDRLQRGMRMPNIRSKASMTHEEVEELVARRVAEETGALKSARNLETLNENGDEQEGENGGNGNGGIEKMRIMT</sequence>
<keyword evidence="5" id="KW-0696">RNA-directed RNA polymerase</keyword>
<keyword evidence="1" id="KW-0175">Coiled coil</keyword>
<comment type="caution">
    <text evidence="5">The sequence shown here is derived from an EMBL/GenBank/DDBJ whole genome shotgun (WGS) entry which is preliminary data.</text>
</comment>
<evidence type="ECO:0000256" key="2">
    <source>
        <dbReference type="SAM" id="MobiDB-lite"/>
    </source>
</evidence>
<feature type="domain" description="RDRP core" evidence="3">
    <location>
        <begin position="987"/>
        <end position="1065"/>
    </location>
</feature>
<dbReference type="EMBL" id="BKCJ010001116">
    <property type="protein sequence ID" value="GEU38967.1"/>
    <property type="molecule type" value="Genomic_DNA"/>
</dbReference>
<evidence type="ECO:0000259" key="3">
    <source>
        <dbReference type="Pfam" id="PF05183"/>
    </source>
</evidence>
<reference evidence="5" key="1">
    <citation type="journal article" date="2019" name="Sci. Rep.">
        <title>Draft genome of Tanacetum cinerariifolium, the natural source of mosquito coil.</title>
        <authorList>
            <person name="Yamashiro T."/>
            <person name="Shiraishi A."/>
            <person name="Satake H."/>
            <person name="Nakayama K."/>
        </authorList>
    </citation>
    <scope>NUCLEOTIDE SEQUENCE</scope>
</reference>
<feature type="compositionally biased region" description="Polar residues" evidence="2">
    <location>
        <begin position="1297"/>
        <end position="1312"/>
    </location>
</feature>
<name>A0A6L2JQW1_TANCI</name>
<dbReference type="Pfam" id="PF24626">
    <property type="entry name" value="SH3_Tf2-1"/>
    <property type="match status" value="1"/>
</dbReference>
<dbReference type="PANTHER" id="PTHR46148:SF59">
    <property type="entry name" value="NUCLEOTIDYLTRANSFERASE, RIBONUCLEASE H"/>
    <property type="match status" value="1"/>
</dbReference>
<feature type="compositionally biased region" description="Basic and acidic residues" evidence="2">
    <location>
        <begin position="71"/>
        <end position="81"/>
    </location>
</feature>
<feature type="region of interest" description="Disordered" evidence="2">
    <location>
        <begin position="1539"/>
        <end position="1575"/>
    </location>
</feature>
<feature type="domain" description="Tf2-1-like SH3-like" evidence="4">
    <location>
        <begin position="734"/>
        <end position="798"/>
    </location>
</feature>
<accession>A0A6L2JQW1</accession>
<feature type="compositionally biased region" description="Basic residues" evidence="2">
    <location>
        <begin position="437"/>
        <end position="451"/>
    </location>
</feature>
<evidence type="ECO:0000259" key="4">
    <source>
        <dbReference type="Pfam" id="PF24626"/>
    </source>
</evidence>
<feature type="compositionally biased region" description="Basic and acidic residues" evidence="2">
    <location>
        <begin position="1347"/>
        <end position="1368"/>
    </location>
</feature>